<dbReference type="Proteomes" id="UP000195897">
    <property type="component" value="Unassembled WGS sequence"/>
</dbReference>
<evidence type="ECO:0000256" key="1">
    <source>
        <dbReference type="SAM" id="MobiDB-lite"/>
    </source>
</evidence>
<evidence type="ECO:0000313" key="3">
    <source>
        <dbReference type="EMBL" id="OUP51115.1"/>
    </source>
</evidence>
<dbReference type="Pfam" id="PF06381">
    <property type="entry name" value="Phage_portal_3"/>
    <property type="match status" value="1"/>
</dbReference>
<name>A0A1Y4L2V2_9FIRM</name>
<dbReference type="InterPro" id="IPR006445">
    <property type="entry name" value="Phage-assoc_HI1409"/>
</dbReference>
<evidence type="ECO:0000259" key="2">
    <source>
        <dbReference type="Pfam" id="PF06381"/>
    </source>
</evidence>
<accession>A0A1Y4L2V2</accession>
<dbReference type="NCBIfam" id="TIGR01555">
    <property type="entry name" value="phge_rel_HI1409"/>
    <property type="match status" value="1"/>
</dbReference>
<organism evidence="3 4">
    <name type="scientific">Butyricicoccus pullicaecorum</name>
    <dbReference type="NCBI Taxonomy" id="501571"/>
    <lineage>
        <taxon>Bacteria</taxon>
        <taxon>Bacillati</taxon>
        <taxon>Bacillota</taxon>
        <taxon>Clostridia</taxon>
        <taxon>Eubacteriales</taxon>
        <taxon>Butyricicoccaceae</taxon>
        <taxon>Butyricicoccus</taxon>
    </lineage>
</organism>
<feature type="region of interest" description="Disordered" evidence="1">
    <location>
        <begin position="470"/>
        <end position="489"/>
    </location>
</feature>
<dbReference type="AlphaFoldDB" id="A0A1Y4L2V2"/>
<dbReference type="RefSeq" id="WP_087374581.1">
    <property type="nucleotide sequence ID" value="NZ_NFKK01000024.1"/>
</dbReference>
<dbReference type="InterPro" id="IPR024459">
    <property type="entry name" value="Acb1-like_N"/>
</dbReference>
<feature type="domain" description="Anti-CBASS protein Acb1-like N-terminal" evidence="2">
    <location>
        <begin position="61"/>
        <end position="417"/>
    </location>
</feature>
<reference evidence="4" key="1">
    <citation type="submission" date="2017-04" db="EMBL/GenBank/DDBJ databases">
        <title>Function of individual gut microbiota members based on whole genome sequencing of pure cultures obtained from chicken caecum.</title>
        <authorList>
            <person name="Medvecky M."/>
            <person name="Cejkova D."/>
            <person name="Polansky O."/>
            <person name="Karasova D."/>
            <person name="Kubasova T."/>
            <person name="Cizek A."/>
            <person name="Rychlik I."/>
        </authorList>
    </citation>
    <scope>NUCLEOTIDE SEQUENCE [LARGE SCALE GENOMIC DNA]</scope>
    <source>
        <strain evidence="4">An180</strain>
    </source>
</reference>
<protein>
    <recommendedName>
        <fullName evidence="2">Anti-CBASS protein Acb1-like N-terminal domain-containing protein</fullName>
    </recommendedName>
</protein>
<proteinExistence type="predicted"/>
<gene>
    <name evidence="3" type="ORF">B5F17_13360</name>
</gene>
<dbReference type="EMBL" id="NFKK01000024">
    <property type="protein sequence ID" value="OUP51115.1"/>
    <property type="molecule type" value="Genomic_DNA"/>
</dbReference>
<sequence>MSRRNKRRVNRAADEKPNTMQASQVMDAFSNPLFRLGYGSQSPMEATEYPLTRLSDNYALLNSLYRDNWVVQNVVGIIPDDMTKNWFTLTGAISPEHLAEFDRVQRMTQIQDRVNAGLRWGRLYGGAAGLILIRGHETLMDQPLDLETIMPGTFAGLYILDRWCGIVPDVELVTDIGDPEFGLPAYYSITMENGDTLTRVHHSRIIRFLGRELPYLEKIAAMYWGESEVEAIYKDIVKHDNVSANMAALTFRANVDRMEVANLDQLFSITSGQQQQRFWSVMQAQSAVKNNFGIQLVNKGDTMTNTQFAQFSGLSDVYDSMCLDLAGASRIPVTKLFGRSPAGMNATGESDLQNYYDYVDTLREKSLRPILYKLLPIMTMSAWGMIPEGLDIAFPPLWTPTAKEVAEIAKAKAETITMAYQDELLDQGSAQKELKKLADETGMFDSITDEQIKANAGRTYQDATALRDPLAGISFSQPPADESEGVTDE</sequence>
<comment type="caution">
    <text evidence="3">The sequence shown here is derived from an EMBL/GenBank/DDBJ whole genome shotgun (WGS) entry which is preliminary data.</text>
</comment>
<evidence type="ECO:0000313" key="4">
    <source>
        <dbReference type="Proteomes" id="UP000195897"/>
    </source>
</evidence>